<feature type="non-terminal residue" evidence="2">
    <location>
        <position position="528"/>
    </location>
</feature>
<protein>
    <recommendedName>
        <fullName evidence="4">DNA helicase</fullName>
    </recommendedName>
</protein>
<dbReference type="SUPFAM" id="SSF52540">
    <property type="entry name" value="P-loop containing nucleoside triphosphate hydrolases"/>
    <property type="match status" value="1"/>
</dbReference>
<dbReference type="InterPro" id="IPR027417">
    <property type="entry name" value="P-loop_NTPase"/>
</dbReference>
<dbReference type="Gene3D" id="3.40.50.300">
    <property type="entry name" value="P-loop containing nucleotide triphosphate hydrolases"/>
    <property type="match status" value="1"/>
</dbReference>
<dbReference type="EMBL" id="KL198010">
    <property type="protein sequence ID" value="KDQ26269.1"/>
    <property type="molecule type" value="Genomic_DNA"/>
</dbReference>
<reference evidence="3" key="1">
    <citation type="journal article" date="2014" name="Proc. Natl. Acad. Sci. U.S.A.">
        <title>Extensive sampling of basidiomycete genomes demonstrates inadequacy of the white-rot/brown-rot paradigm for wood decay fungi.</title>
        <authorList>
            <person name="Riley R."/>
            <person name="Salamov A.A."/>
            <person name="Brown D.W."/>
            <person name="Nagy L.G."/>
            <person name="Floudas D."/>
            <person name="Held B.W."/>
            <person name="Levasseur A."/>
            <person name="Lombard V."/>
            <person name="Morin E."/>
            <person name="Otillar R."/>
            <person name="Lindquist E.A."/>
            <person name="Sun H."/>
            <person name="LaButti K.M."/>
            <person name="Schmutz J."/>
            <person name="Jabbour D."/>
            <person name="Luo H."/>
            <person name="Baker S.E."/>
            <person name="Pisabarro A.G."/>
            <person name="Walton J.D."/>
            <person name="Blanchette R.A."/>
            <person name="Henrissat B."/>
            <person name="Martin F."/>
            <person name="Cullen D."/>
            <person name="Hibbett D.S."/>
            <person name="Grigoriev I.V."/>
        </authorList>
    </citation>
    <scope>NUCLEOTIDE SEQUENCE [LARGE SCALE GENOMIC DNA]</scope>
    <source>
        <strain evidence="3">PC15</strain>
    </source>
</reference>
<dbReference type="VEuPathDB" id="FungiDB:PLEOSDRAFT_1010223"/>
<dbReference type="STRING" id="1137138.A0A067NEK3"/>
<gene>
    <name evidence="2" type="ORF">PLEOSDRAFT_1010223</name>
</gene>
<dbReference type="Proteomes" id="UP000027073">
    <property type="component" value="Unassembled WGS sequence"/>
</dbReference>
<sequence>DSKFPARKLLVKIVNNLTSKSEIGSPMASMYLLGHPDHYTSHKFVPLWWRSYVHEVRAAFDNIISSGERPETEKGDGDKVRIAKVGSEYVSLSTTDDYKFRPKQLEHLNVYEFTQMCEKVTNRKAKKKEVNDEYEEQTLAKENLEEDWDTVQQEAIGKDLSSLSFQEYFNADQGIDQLRPYLGSSDQGKGMSYLFTNRHVLHQTHVVKYYPWRRNWVPNFMGGSLPRSDQGDREYYCASMLALFKPWRLPTDIKNEDQSWDEAFTAYIFTPRQVQIMKNMNLRYECLDERDDHKAVLNAMGLKARLNQKEARASQYGLDMGPVADIDLDMDETLENYMEMNGLAQERKRKMDDITLTMARTGWLRIFPSKLKSSESTEFDRLTPSLWSACVKSLKELALNIRLSAVAKVSPNRVLDNSRMHGTVAVVDSEGLSQLEEGRHRTVEEIRLRVGGHFNLNKEQRRAYDIVTSHAIGRSPKQLKMYLGGMGGTGKSQVLKALSSFLDETGQSHRLLILGPTGTSAALINGST</sequence>
<organism evidence="2 3">
    <name type="scientific">Pleurotus ostreatus (strain PC15)</name>
    <name type="common">Oyster mushroom</name>
    <dbReference type="NCBI Taxonomy" id="1137138"/>
    <lineage>
        <taxon>Eukaryota</taxon>
        <taxon>Fungi</taxon>
        <taxon>Dikarya</taxon>
        <taxon>Basidiomycota</taxon>
        <taxon>Agaricomycotina</taxon>
        <taxon>Agaricomycetes</taxon>
        <taxon>Agaricomycetidae</taxon>
        <taxon>Agaricales</taxon>
        <taxon>Pleurotineae</taxon>
        <taxon>Pleurotaceae</taxon>
        <taxon>Pleurotus</taxon>
    </lineage>
</organism>
<dbReference type="OrthoDB" id="3259294at2759"/>
<accession>A0A067NEK3</accession>
<proteinExistence type="predicted"/>
<feature type="non-terminal residue" evidence="2">
    <location>
        <position position="1"/>
    </location>
</feature>
<keyword evidence="1" id="KW-0175">Coiled coil</keyword>
<name>A0A067NEK3_PLEO1</name>
<dbReference type="AlphaFoldDB" id="A0A067NEK3"/>
<evidence type="ECO:0000313" key="3">
    <source>
        <dbReference type="Proteomes" id="UP000027073"/>
    </source>
</evidence>
<dbReference type="InParanoid" id="A0A067NEK3"/>
<evidence type="ECO:0000256" key="1">
    <source>
        <dbReference type="SAM" id="Coils"/>
    </source>
</evidence>
<dbReference type="HOGENOM" id="CLU_029862_0_0_1"/>
<feature type="coiled-coil region" evidence="1">
    <location>
        <begin position="117"/>
        <end position="154"/>
    </location>
</feature>
<evidence type="ECO:0008006" key="4">
    <source>
        <dbReference type="Google" id="ProtNLM"/>
    </source>
</evidence>
<evidence type="ECO:0000313" key="2">
    <source>
        <dbReference type="EMBL" id="KDQ26269.1"/>
    </source>
</evidence>